<protein>
    <submittedName>
        <fullName evidence="6">Transcriptional regulator, TetR family</fullName>
    </submittedName>
</protein>
<evidence type="ECO:0000259" key="5">
    <source>
        <dbReference type="PROSITE" id="PS50977"/>
    </source>
</evidence>
<dbReference type="InterPro" id="IPR011075">
    <property type="entry name" value="TetR_C"/>
</dbReference>
<gene>
    <name evidence="6" type="ORF">SAMN04488508_102295</name>
</gene>
<dbReference type="InterPro" id="IPR009057">
    <property type="entry name" value="Homeodomain-like_sf"/>
</dbReference>
<evidence type="ECO:0000256" key="1">
    <source>
        <dbReference type="ARBA" id="ARBA00023015"/>
    </source>
</evidence>
<keyword evidence="1" id="KW-0805">Transcription regulation</keyword>
<dbReference type="RefSeq" id="WP_073314978.1">
    <property type="nucleotide sequence ID" value="NZ_FQYP01000002.1"/>
</dbReference>
<name>A0A1M6CVG8_9FLAO</name>
<dbReference type="Pfam" id="PF00440">
    <property type="entry name" value="TetR_N"/>
    <property type="match status" value="1"/>
</dbReference>
<dbReference type="OrthoDB" id="9795242at2"/>
<dbReference type="EMBL" id="FQYP01000002">
    <property type="protein sequence ID" value="SHI64883.1"/>
    <property type="molecule type" value="Genomic_DNA"/>
</dbReference>
<proteinExistence type="predicted"/>
<dbReference type="AlphaFoldDB" id="A0A1M6CVG8"/>
<evidence type="ECO:0000313" key="6">
    <source>
        <dbReference type="EMBL" id="SHI64883.1"/>
    </source>
</evidence>
<keyword evidence="7" id="KW-1185">Reference proteome</keyword>
<evidence type="ECO:0000256" key="2">
    <source>
        <dbReference type="ARBA" id="ARBA00023125"/>
    </source>
</evidence>
<dbReference type="PANTHER" id="PTHR47506:SF1">
    <property type="entry name" value="HTH-TYPE TRANSCRIPTIONAL REGULATOR YJDC"/>
    <property type="match status" value="1"/>
</dbReference>
<dbReference type="PROSITE" id="PS50977">
    <property type="entry name" value="HTH_TETR_2"/>
    <property type="match status" value="1"/>
</dbReference>
<dbReference type="InterPro" id="IPR001647">
    <property type="entry name" value="HTH_TetR"/>
</dbReference>
<sequence>MPRIKSFDENAVLEKAMHLFWKNGFYATSMQDLVTHLQINRASIYDTYGDKMQLFLKAFSHYRKTSLSDLKMFLYSHNSVKEGFKKLFLSIAEEEETDKGNIGCFVVNTTTELTAHDDVIKSIIQNNQDMFVNVFLDHLKRGVESGEISPEKDLESLALFLFTLNNGIKVLNRTNTSTTALKKMVESALTILD</sequence>
<evidence type="ECO:0000313" key="7">
    <source>
        <dbReference type="Proteomes" id="UP000184432"/>
    </source>
</evidence>
<keyword evidence="2 4" id="KW-0238">DNA-binding</keyword>
<dbReference type="PANTHER" id="PTHR47506">
    <property type="entry name" value="TRANSCRIPTIONAL REGULATORY PROTEIN"/>
    <property type="match status" value="1"/>
</dbReference>
<dbReference type="Proteomes" id="UP000184432">
    <property type="component" value="Unassembled WGS sequence"/>
</dbReference>
<accession>A0A1M6CVG8</accession>
<feature type="DNA-binding region" description="H-T-H motif" evidence="4">
    <location>
        <begin position="29"/>
        <end position="48"/>
    </location>
</feature>
<evidence type="ECO:0000256" key="4">
    <source>
        <dbReference type="PROSITE-ProRule" id="PRU00335"/>
    </source>
</evidence>
<dbReference type="Pfam" id="PF16925">
    <property type="entry name" value="TetR_C_13"/>
    <property type="match status" value="1"/>
</dbReference>
<keyword evidence="3" id="KW-0804">Transcription</keyword>
<dbReference type="SUPFAM" id="SSF46689">
    <property type="entry name" value="Homeodomain-like"/>
    <property type="match status" value="1"/>
</dbReference>
<dbReference type="Gene3D" id="1.10.357.10">
    <property type="entry name" value="Tetracycline Repressor, domain 2"/>
    <property type="match status" value="1"/>
</dbReference>
<dbReference type="SUPFAM" id="SSF48498">
    <property type="entry name" value="Tetracyclin repressor-like, C-terminal domain"/>
    <property type="match status" value="1"/>
</dbReference>
<evidence type="ECO:0000256" key="3">
    <source>
        <dbReference type="ARBA" id="ARBA00023163"/>
    </source>
</evidence>
<dbReference type="InterPro" id="IPR036271">
    <property type="entry name" value="Tet_transcr_reg_TetR-rel_C_sf"/>
</dbReference>
<dbReference type="GO" id="GO:0003677">
    <property type="term" value="F:DNA binding"/>
    <property type="evidence" value="ECO:0007669"/>
    <property type="project" value="UniProtKB-UniRule"/>
</dbReference>
<dbReference type="STRING" id="570521.SAMN04488508_102295"/>
<feature type="domain" description="HTH tetR-type" evidence="5">
    <location>
        <begin position="6"/>
        <end position="66"/>
    </location>
</feature>
<organism evidence="6 7">
    <name type="scientific">Aquimarina spongiae</name>
    <dbReference type="NCBI Taxonomy" id="570521"/>
    <lineage>
        <taxon>Bacteria</taxon>
        <taxon>Pseudomonadati</taxon>
        <taxon>Bacteroidota</taxon>
        <taxon>Flavobacteriia</taxon>
        <taxon>Flavobacteriales</taxon>
        <taxon>Flavobacteriaceae</taxon>
        <taxon>Aquimarina</taxon>
    </lineage>
</organism>
<reference evidence="7" key="1">
    <citation type="submission" date="2016-11" db="EMBL/GenBank/DDBJ databases">
        <authorList>
            <person name="Varghese N."/>
            <person name="Submissions S."/>
        </authorList>
    </citation>
    <scope>NUCLEOTIDE SEQUENCE [LARGE SCALE GENOMIC DNA]</scope>
    <source>
        <strain evidence="7">DSM 22623</strain>
    </source>
</reference>
<dbReference type="Gene3D" id="1.10.10.60">
    <property type="entry name" value="Homeodomain-like"/>
    <property type="match status" value="1"/>
</dbReference>